<dbReference type="RefSeq" id="XP_009054285.1">
    <property type="nucleotide sequence ID" value="XM_009056037.1"/>
</dbReference>
<dbReference type="CTD" id="20231514"/>
<feature type="non-terminal residue" evidence="1">
    <location>
        <position position="1"/>
    </location>
</feature>
<dbReference type="OrthoDB" id="6776789at2759"/>
<dbReference type="AlphaFoldDB" id="V4ADZ6"/>
<name>V4ADZ6_LOTGI</name>
<proteinExistence type="predicted"/>
<dbReference type="Proteomes" id="UP000030746">
    <property type="component" value="Unassembled WGS sequence"/>
</dbReference>
<dbReference type="GeneID" id="20231514"/>
<dbReference type="KEGG" id="lgi:LOTGIDRAFT_117553"/>
<evidence type="ECO:0000313" key="1">
    <source>
        <dbReference type="EMBL" id="ESO95092.1"/>
    </source>
</evidence>
<accession>V4ADZ6</accession>
<dbReference type="SUPFAM" id="SSF56672">
    <property type="entry name" value="DNA/RNA polymerases"/>
    <property type="match status" value="1"/>
</dbReference>
<organism evidence="1 2">
    <name type="scientific">Lottia gigantea</name>
    <name type="common">Giant owl limpet</name>
    <dbReference type="NCBI Taxonomy" id="225164"/>
    <lineage>
        <taxon>Eukaryota</taxon>
        <taxon>Metazoa</taxon>
        <taxon>Spiralia</taxon>
        <taxon>Lophotrochozoa</taxon>
        <taxon>Mollusca</taxon>
        <taxon>Gastropoda</taxon>
        <taxon>Patellogastropoda</taxon>
        <taxon>Lottioidea</taxon>
        <taxon>Lottiidae</taxon>
        <taxon>Lottia</taxon>
    </lineage>
</organism>
<sequence>KKDGIIKRVTTPTPWINSIIIVEKPNGGLRKCLDPRHLNIYIVSDQYQMPSVDELN</sequence>
<keyword evidence="2" id="KW-1185">Reference proteome</keyword>
<dbReference type="STRING" id="225164.V4ADZ6"/>
<dbReference type="HOGENOM" id="CLU_3020303_0_0_1"/>
<gene>
    <name evidence="1" type="ORF">LOTGIDRAFT_117553</name>
</gene>
<evidence type="ECO:0000313" key="2">
    <source>
        <dbReference type="Proteomes" id="UP000030746"/>
    </source>
</evidence>
<protein>
    <submittedName>
        <fullName evidence="1">Uncharacterized protein</fullName>
    </submittedName>
</protein>
<dbReference type="InterPro" id="IPR043502">
    <property type="entry name" value="DNA/RNA_pol_sf"/>
</dbReference>
<reference evidence="1 2" key="1">
    <citation type="journal article" date="2013" name="Nature">
        <title>Insights into bilaterian evolution from three spiralian genomes.</title>
        <authorList>
            <person name="Simakov O."/>
            <person name="Marletaz F."/>
            <person name="Cho S.J."/>
            <person name="Edsinger-Gonzales E."/>
            <person name="Havlak P."/>
            <person name="Hellsten U."/>
            <person name="Kuo D.H."/>
            <person name="Larsson T."/>
            <person name="Lv J."/>
            <person name="Arendt D."/>
            <person name="Savage R."/>
            <person name="Osoegawa K."/>
            <person name="de Jong P."/>
            <person name="Grimwood J."/>
            <person name="Chapman J.A."/>
            <person name="Shapiro H."/>
            <person name="Aerts A."/>
            <person name="Otillar R.P."/>
            <person name="Terry A.Y."/>
            <person name="Boore J.L."/>
            <person name="Grigoriev I.V."/>
            <person name="Lindberg D.R."/>
            <person name="Seaver E.C."/>
            <person name="Weisblat D.A."/>
            <person name="Putnam N.H."/>
            <person name="Rokhsar D.S."/>
        </authorList>
    </citation>
    <scope>NUCLEOTIDE SEQUENCE [LARGE SCALE GENOMIC DNA]</scope>
</reference>
<dbReference type="EMBL" id="KB201701">
    <property type="protein sequence ID" value="ESO95092.1"/>
    <property type="molecule type" value="Genomic_DNA"/>
</dbReference>
<dbReference type="Gene3D" id="3.10.10.10">
    <property type="entry name" value="HIV Type 1 Reverse Transcriptase, subunit A, domain 1"/>
    <property type="match status" value="1"/>
</dbReference>